<keyword evidence="1" id="KW-0732">Signal</keyword>
<dbReference type="EMBL" id="PYWW01000003">
    <property type="protein sequence ID" value="PTC33175.1"/>
    <property type="molecule type" value="Genomic_DNA"/>
</dbReference>
<sequence length="414" mass="45291">MTRKPKVMNSFILRTTGTAMLLCSFAALADEDITARFRPDPSNPMVNKFENTTPISSICAAHIPARCKALGIFSLRDETLRIASNAPIIANHEQERHGFMVKVPSDWRDLTVTHTATQETEIVQVRIAGIGGFWSIPRPPGVSGWAQPGVGWSTQWRSAPSPCQSTNHLAAGTASASYFWLTPEGAGPCSRKPSEDLLRMSVNTMEYAYELRTPNPLGMSSGLYTGSITYSMGPGGDYDFGDVMMPSKNALTLNFTLSVEHDLKVDVPPGGNRIELVPQGGWQAWLSQGRKPARLFRDQTFHISASSRFKMQMACERVIGDTCALRNTTDGHEVPVDVSVSLPHGLNREDGGAVIRQPLLLSGAGTEQFQPGFYVSRRPGTLHFEVQKPYADQMVERGGSTYAGQVSVIWDSDL</sequence>
<dbReference type="OrthoDB" id="6764591at2"/>
<evidence type="ECO:0000313" key="2">
    <source>
        <dbReference type="EMBL" id="PTC33175.1"/>
    </source>
</evidence>
<dbReference type="AlphaFoldDB" id="A0A2T4GBU8"/>
<organism evidence="2 3">
    <name type="scientific">Pseudomonas aylmerensis</name>
    <dbReference type="NCBI Taxonomy" id="1869229"/>
    <lineage>
        <taxon>Bacteria</taxon>
        <taxon>Pseudomonadati</taxon>
        <taxon>Pseudomonadota</taxon>
        <taxon>Gammaproteobacteria</taxon>
        <taxon>Pseudomonadales</taxon>
        <taxon>Pseudomonadaceae</taxon>
        <taxon>Pseudomonas</taxon>
    </lineage>
</organism>
<accession>A0A2T4GBU8</accession>
<name>A0A2T4GBU8_9PSED</name>
<gene>
    <name evidence="2" type="ORF">C9382_00660</name>
</gene>
<comment type="caution">
    <text evidence="2">The sequence shown here is derived from an EMBL/GenBank/DDBJ whole genome shotgun (WGS) entry which is preliminary data.</text>
</comment>
<proteinExistence type="predicted"/>
<protein>
    <submittedName>
        <fullName evidence="2">Uncharacterized protein</fullName>
    </submittedName>
</protein>
<evidence type="ECO:0000313" key="3">
    <source>
        <dbReference type="Proteomes" id="UP000240571"/>
    </source>
</evidence>
<evidence type="ECO:0000256" key="1">
    <source>
        <dbReference type="SAM" id="SignalP"/>
    </source>
</evidence>
<feature type="signal peptide" evidence="1">
    <location>
        <begin position="1"/>
        <end position="29"/>
    </location>
</feature>
<reference evidence="2 3" key="1">
    <citation type="submission" date="2018-03" db="EMBL/GenBank/DDBJ databases">
        <title>Diversity of bacteria associated with corn roots inoculated with woodland soils in Canada, and Description of Pseudomonas aylmerense sp. nov.</title>
        <authorList>
            <person name="Tambong J.T."/>
            <person name="Xu R."/>
            <person name="Tchagang C."/>
        </authorList>
    </citation>
    <scope>NUCLEOTIDE SEQUENCE [LARGE SCALE GENOMIC DNA]</scope>
    <source>
        <strain evidence="2 3">S1E44</strain>
    </source>
</reference>
<feature type="chain" id="PRO_5015692355" evidence="1">
    <location>
        <begin position="30"/>
        <end position="414"/>
    </location>
</feature>
<dbReference type="Proteomes" id="UP000240571">
    <property type="component" value="Unassembled WGS sequence"/>
</dbReference>